<dbReference type="AlphaFoldDB" id="A0A2P2DXH5"/>
<proteinExistence type="predicted"/>
<evidence type="ECO:0000313" key="2">
    <source>
        <dbReference type="Proteomes" id="UP000245133"/>
    </source>
</evidence>
<comment type="caution">
    <text evidence="1">The sequence shown here is derived from an EMBL/GenBank/DDBJ whole genome shotgun (WGS) entry which is preliminary data.</text>
</comment>
<keyword evidence="2" id="KW-1185">Reference proteome</keyword>
<dbReference type="OrthoDB" id="9881549at2"/>
<gene>
    <name evidence="1" type="ORF">LPTSP4_08490</name>
</gene>
<evidence type="ECO:0008006" key="3">
    <source>
        <dbReference type="Google" id="ProtNLM"/>
    </source>
</evidence>
<sequence length="303" mass="34826">MEPKQSHFDSHLWSLYQNIEEDEKDPWKQILFSLLVKQAEPILIESEHIISASALWSYLSVWKEVFRNAGLKEGGKIYISLPPSPLWVIAIITCLWEKISVDLVPEAMVGGFGFPNDSVLLSEGDQSHFTIHRDYTLSQRKPCQPKEDPVRKQSIGFIHGDKAKKTEIIEAPALLSLLKKIPASYQRNIRIQTLDWNTPTGFVLDFVSSFFSRSELFFPNKSQTVQNVLKLTENYDGLRRVWFAKKEAEQMEKDVLTAPKTLIHCLPEDWGEMDLALLLDGDFTFPEKGNLVRNDYGIRKLLF</sequence>
<organism evidence="1 2">
    <name type="scientific">Leptospira ryugenii</name>
    <dbReference type="NCBI Taxonomy" id="1917863"/>
    <lineage>
        <taxon>Bacteria</taxon>
        <taxon>Pseudomonadati</taxon>
        <taxon>Spirochaetota</taxon>
        <taxon>Spirochaetia</taxon>
        <taxon>Leptospirales</taxon>
        <taxon>Leptospiraceae</taxon>
        <taxon>Leptospira</taxon>
    </lineage>
</organism>
<dbReference type="Proteomes" id="UP000245133">
    <property type="component" value="Unassembled WGS sequence"/>
</dbReference>
<protein>
    <recommendedName>
        <fullName evidence="3">AMP-dependent synthetase/ligase domain-containing protein</fullName>
    </recommendedName>
</protein>
<evidence type="ECO:0000313" key="1">
    <source>
        <dbReference type="EMBL" id="GBF49338.1"/>
    </source>
</evidence>
<name>A0A2P2DXH5_9LEPT</name>
<reference evidence="1 2" key="1">
    <citation type="submission" date="2018-02" db="EMBL/GenBank/DDBJ databases">
        <title>Novel Leptospira species isolated from soil and water in Japan.</title>
        <authorList>
            <person name="Nakao R."/>
            <person name="Masuzawa T."/>
        </authorList>
    </citation>
    <scope>NUCLEOTIDE SEQUENCE [LARGE SCALE GENOMIC DNA]</scope>
    <source>
        <strain evidence="1 2">YH101</strain>
    </source>
</reference>
<dbReference type="RefSeq" id="WP_108974146.1">
    <property type="nucleotide sequence ID" value="NZ_BFBB01000003.1"/>
</dbReference>
<accession>A0A2P2DXH5</accession>
<dbReference type="EMBL" id="BFBB01000003">
    <property type="protein sequence ID" value="GBF49338.1"/>
    <property type="molecule type" value="Genomic_DNA"/>
</dbReference>